<gene>
    <name evidence="2" type="ORF">ACEZDE_01725</name>
</gene>
<keyword evidence="1" id="KW-0732">Signal</keyword>
<evidence type="ECO:0000256" key="1">
    <source>
        <dbReference type="SAM" id="SignalP"/>
    </source>
</evidence>
<name>A0ABV6VNP9_9ACTN</name>
<sequence length="168" mass="17676">MHIASGHRRKYVTTATVAALVCGAAVLGITSASADTSTTVYKVGNTVSDSTGNATLGLFYNSNCGGATADFYDSVPNYAGYTTLTGSGTQQFETTYIYIFENRDSANGHGVAVKNNAASLRNYGAATYSLYYNSGYSGHSQRFLGMGGTCVNFDSTLKNNNASQQQTN</sequence>
<organism evidence="2 3">
    <name type="scientific">Streptacidiphilus cavernicola</name>
    <dbReference type="NCBI Taxonomy" id="3342716"/>
    <lineage>
        <taxon>Bacteria</taxon>
        <taxon>Bacillati</taxon>
        <taxon>Actinomycetota</taxon>
        <taxon>Actinomycetes</taxon>
        <taxon>Kitasatosporales</taxon>
        <taxon>Streptomycetaceae</taxon>
        <taxon>Streptacidiphilus</taxon>
    </lineage>
</organism>
<proteinExistence type="predicted"/>
<dbReference type="Proteomes" id="UP001592531">
    <property type="component" value="Unassembled WGS sequence"/>
</dbReference>
<dbReference type="RefSeq" id="WP_380530930.1">
    <property type="nucleotide sequence ID" value="NZ_JBHFAB010000001.1"/>
</dbReference>
<feature type="chain" id="PRO_5045730256" description="Spore-associated protein A" evidence="1">
    <location>
        <begin position="35"/>
        <end position="168"/>
    </location>
</feature>
<comment type="caution">
    <text evidence="2">The sequence shown here is derived from an EMBL/GenBank/DDBJ whole genome shotgun (WGS) entry which is preliminary data.</text>
</comment>
<keyword evidence="3" id="KW-1185">Reference proteome</keyword>
<feature type="signal peptide" evidence="1">
    <location>
        <begin position="1"/>
        <end position="34"/>
    </location>
</feature>
<evidence type="ECO:0000313" key="3">
    <source>
        <dbReference type="Proteomes" id="UP001592531"/>
    </source>
</evidence>
<evidence type="ECO:0000313" key="2">
    <source>
        <dbReference type="EMBL" id="MFC1415370.1"/>
    </source>
</evidence>
<evidence type="ECO:0008006" key="4">
    <source>
        <dbReference type="Google" id="ProtNLM"/>
    </source>
</evidence>
<reference evidence="2 3" key="1">
    <citation type="submission" date="2024-09" db="EMBL/GenBank/DDBJ databases">
        <authorList>
            <person name="Lee S.D."/>
        </authorList>
    </citation>
    <scope>NUCLEOTIDE SEQUENCE [LARGE SCALE GENOMIC DNA]</scope>
    <source>
        <strain evidence="2 3">N8-3</strain>
    </source>
</reference>
<dbReference type="EMBL" id="JBHFAB010000001">
    <property type="protein sequence ID" value="MFC1415370.1"/>
    <property type="molecule type" value="Genomic_DNA"/>
</dbReference>
<protein>
    <recommendedName>
        <fullName evidence="4">Spore-associated protein A</fullName>
    </recommendedName>
</protein>
<accession>A0ABV6VNP9</accession>